<sequence>MMMIKNNVKLLSGLGLRIYFIYLGLKCVGKCPAQPILPILGVLGAVLMLLLYFLFSRGITNLLEDIVLTIYYIWLIMVTLVLFQLDVPDLHNEKVGNYCESSVYIKTVVFVVLHWVVLFLLILFSTVKDLNKKT</sequence>
<feature type="transmembrane region" description="Helical" evidence="1">
    <location>
        <begin position="36"/>
        <end position="55"/>
    </location>
</feature>
<evidence type="ECO:0008006" key="4">
    <source>
        <dbReference type="Google" id="ProtNLM"/>
    </source>
</evidence>
<protein>
    <recommendedName>
        <fullName evidence="4">MARVEL domain-containing protein</fullName>
    </recommendedName>
</protein>
<dbReference type="AlphaFoldDB" id="T1ILV3"/>
<name>T1ILV3_STRMM</name>
<evidence type="ECO:0000256" key="1">
    <source>
        <dbReference type="SAM" id="Phobius"/>
    </source>
</evidence>
<reference evidence="3" key="1">
    <citation type="submission" date="2011-05" db="EMBL/GenBank/DDBJ databases">
        <authorList>
            <person name="Richards S.R."/>
            <person name="Qu J."/>
            <person name="Jiang H."/>
            <person name="Jhangiani S.N."/>
            <person name="Agravi P."/>
            <person name="Goodspeed R."/>
            <person name="Gross S."/>
            <person name="Mandapat C."/>
            <person name="Jackson L."/>
            <person name="Mathew T."/>
            <person name="Pu L."/>
            <person name="Thornton R."/>
            <person name="Saada N."/>
            <person name="Wilczek-Boney K.B."/>
            <person name="Lee S."/>
            <person name="Kovar C."/>
            <person name="Wu Y."/>
            <person name="Scherer S.E."/>
            <person name="Worley K.C."/>
            <person name="Muzny D.M."/>
            <person name="Gibbs R."/>
        </authorList>
    </citation>
    <scope>NUCLEOTIDE SEQUENCE</scope>
    <source>
        <strain evidence="3">Brora</strain>
    </source>
</reference>
<keyword evidence="3" id="KW-1185">Reference proteome</keyword>
<evidence type="ECO:0000313" key="2">
    <source>
        <dbReference type="EnsemblMetazoa" id="SMAR001941-PA"/>
    </source>
</evidence>
<organism evidence="2 3">
    <name type="scientific">Strigamia maritima</name>
    <name type="common">European centipede</name>
    <name type="synonym">Geophilus maritimus</name>
    <dbReference type="NCBI Taxonomy" id="126957"/>
    <lineage>
        <taxon>Eukaryota</taxon>
        <taxon>Metazoa</taxon>
        <taxon>Ecdysozoa</taxon>
        <taxon>Arthropoda</taxon>
        <taxon>Myriapoda</taxon>
        <taxon>Chilopoda</taxon>
        <taxon>Pleurostigmophora</taxon>
        <taxon>Geophilomorpha</taxon>
        <taxon>Linotaeniidae</taxon>
        <taxon>Strigamia</taxon>
    </lineage>
</organism>
<accession>T1ILV3</accession>
<dbReference type="EnsemblMetazoa" id="SMAR001941-RA">
    <property type="protein sequence ID" value="SMAR001941-PA"/>
    <property type="gene ID" value="SMAR001941"/>
</dbReference>
<dbReference type="HOGENOM" id="CLU_1898844_0_0_1"/>
<reference evidence="2" key="2">
    <citation type="submission" date="2015-02" db="UniProtKB">
        <authorList>
            <consortium name="EnsemblMetazoa"/>
        </authorList>
    </citation>
    <scope>IDENTIFICATION</scope>
</reference>
<keyword evidence="1" id="KW-0472">Membrane</keyword>
<dbReference type="EMBL" id="JH430900">
    <property type="status" value="NOT_ANNOTATED_CDS"/>
    <property type="molecule type" value="Genomic_DNA"/>
</dbReference>
<dbReference type="Proteomes" id="UP000014500">
    <property type="component" value="Unassembled WGS sequence"/>
</dbReference>
<keyword evidence="1" id="KW-1133">Transmembrane helix</keyword>
<feature type="transmembrane region" description="Helical" evidence="1">
    <location>
        <begin position="62"/>
        <end position="83"/>
    </location>
</feature>
<proteinExistence type="predicted"/>
<evidence type="ECO:0000313" key="3">
    <source>
        <dbReference type="Proteomes" id="UP000014500"/>
    </source>
</evidence>
<feature type="transmembrane region" description="Helical" evidence="1">
    <location>
        <begin position="103"/>
        <end position="124"/>
    </location>
</feature>
<keyword evidence="1" id="KW-0812">Transmembrane</keyword>